<protein>
    <submittedName>
        <fullName evidence="1">Uncharacterized protein</fullName>
    </submittedName>
</protein>
<name>A0A3N4HXI3_ASCIM</name>
<dbReference type="EMBL" id="ML119710">
    <property type="protein sequence ID" value="RPA78563.1"/>
    <property type="molecule type" value="Genomic_DNA"/>
</dbReference>
<proteinExistence type="predicted"/>
<evidence type="ECO:0000313" key="1">
    <source>
        <dbReference type="EMBL" id="RPA78563.1"/>
    </source>
</evidence>
<dbReference type="AlphaFoldDB" id="A0A3N4HXI3"/>
<dbReference type="Proteomes" id="UP000275078">
    <property type="component" value="Unassembled WGS sequence"/>
</dbReference>
<evidence type="ECO:0000313" key="2">
    <source>
        <dbReference type="Proteomes" id="UP000275078"/>
    </source>
</evidence>
<gene>
    <name evidence="1" type="ORF">BJ508DRAFT_155553</name>
</gene>
<organism evidence="1 2">
    <name type="scientific">Ascobolus immersus RN42</name>
    <dbReference type="NCBI Taxonomy" id="1160509"/>
    <lineage>
        <taxon>Eukaryota</taxon>
        <taxon>Fungi</taxon>
        <taxon>Dikarya</taxon>
        <taxon>Ascomycota</taxon>
        <taxon>Pezizomycotina</taxon>
        <taxon>Pezizomycetes</taxon>
        <taxon>Pezizales</taxon>
        <taxon>Ascobolaceae</taxon>
        <taxon>Ascobolus</taxon>
    </lineage>
</organism>
<accession>A0A3N4HXI3</accession>
<reference evidence="1 2" key="1">
    <citation type="journal article" date="2018" name="Nat. Ecol. Evol.">
        <title>Pezizomycetes genomes reveal the molecular basis of ectomycorrhizal truffle lifestyle.</title>
        <authorList>
            <person name="Murat C."/>
            <person name="Payen T."/>
            <person name="Noel B."/>
            <person name="Kuo A."/>
            <person name="Morin E."/>
            <person name="Chen J."/>
            <person name="Kohler A."/>
            <person name="Krizsan K."/>
            <person name="Balestrini R."/>
            <person name="Da Silva C."/>
            <person name="Montanini B."/>
            <person name="Hainaut M."/>
            <person name="Levati E."/>
            <person name="Barry K.W."/>
            <person name="Belfiori B."/>
            <person name="Cichocki N."/>
            <person name="Clum A."/>
            <person name="Dockter R.B."/>
            <person name="Fauchery L."/>
            <person name="Guy J."/>
            <person name="Iotti M."/>
            <person name="Le Tacon F."/>
            <person name="Lindquist E.A."/>
            <person name="Lipzen A."/>
            <person name="Malagnac F."/>
            <person name="Mello A."/>
            <person name="Molinier V."/>
            <person name="Miyauchi S."/>
            <person name="Poulain J."/>
            <person name="Riccioni C."/>
            <person name="Rubini A."/>
            <person name="Sitrit Y."/>
            <person name="Splivallo R."/>
            <person name="Traeger S."/>
            <person name="Wang M."/>
            <person name="Zifcakova L."/>
            <person name="Wipf D."/>
            <person name="Zambonelli A."/>
            <person name="Paolocci F."/>
            <person name="Nowrousian M."/>
            <person name="Ottonello S."/>
            <person name="Baldrian P."/>
            <person name="Spatafora J.W."/>
            <person name="Henrissat B."/>
            <person name="Nagy L.G."/>
            <person name="Aury J.M."/>
            <person name="Wincker P."/>
            <person name="Grigoriev I.V."/>
            <person name="Bonfante P."/>
            <person name="Martin F.M."/>
        </authorList>
    </citation>
    <scope>NUCLEOTIDE SEQUENCE [LARGE SCALE GENOMIC DNA]</scope>
    <source>
        <strain evidence="1 2">RN42</strain>
    </source>
</reference>
<keyword evidence="2" id="KW-1185">Reference proteome</keyword>
<sequence length="72" mass="7872">MRHLTAMATVVGLRLRLGDDIVAFDGNERWGCVGVVILLMGFGDVGRDHDRGDGMEDGGWRMGYCGLETRMG</sequence>